<comment type="caution">
    <text evidence="3">The sequence shown here is derived from an EMBL/GenBank/DDBJ whole genome shotgun (WGS) entry which is preliminary data.</text>
</comment>
<feature type="domain" description="Potassium channel" evidence="2">
    <location>
        <begin position="145"/>
        <end position="215"/>
    </location>
</feature>
<proteinExistence type="predicted"/>
<reference evidence="3 4" key="1">
    <citation type="submission" date="2017-11" db="EMBL/GenBank/DDBJ databases">
        <title>Revising the taxonomy of the Acinetobacter lwoffii group: the description of Acinetobacter pseudolwoffii sp. nov. and emended description of Acinetobacter lwoffii.</title>
        <authorList>
            <person name="Nemec A."/>
            <person name="Radolfova-Krizova L."/>
        </authorList>
    </citation>
    <scope>NUCLEOTIDE SEQUENCE [LARGE SCALE GENOMIC DNA]</scope>
    <source>
        <strain evidence="3 4">ANC 5044</strain>
    </source>
</reference>
<organism evidence="3 4">
    <name type="scientific">Acinetobacter pseudolwoffii</name>
    <dbReference type="NCBI Taxonomy" id="2053287"/>
    <lineage>
        <taxon>Bacteria</taxon>
        <taxon>Pseudomonadati</taxon>
        <taxon>Pseudomonadota</taxon>
        <taxon>Gammaproteobacteria</taxon>
        <taxon>Moraxellales</taxon>
        <taxon>Moraxellaceae</taxon>
        <taxon>Acinetobacter</taxon>
    </lineage>
</organism>
<dbReference type="AlphaFoldDB" id="A0A2H9YUW7"/>
<dbReference type="SUPFAM" id="SSF81324">
    <property type="entry name" value="Voltage-gated potassium channels"/>
    <property type="match status" value="1"/>
</dbReference>
<accession>A0A2H9YUW7</accession>
<feature type="transmembrane region" description="Helical" evidence="1">
    <location>
        <begin position="126"/>
        <end position="151"/>
    </location>
</feature>
<dbReference type="GeneID" id="97177037"/>
<dbReference type="Pfam" id="PF07885">
    <property type="entry name" value="Ion_trans_2"/>
    <property type="match status" value="1"/>
</dbReference>
<feature type="transmembrane region" description="Helical" evidence="1">
    <location>
        <begin position="91"/>
        <end position="114"/>
    </location>
</feature>
<keyword evidence="1" id="KW-0472">Membrane</keyword>
<dbReference type="Proteomes" id="UP000243446">
    <property type="component" value="Unassembled WGS sequence"/>
</dbReference>
<feature type="transmembrane region" description="Helical" evidence="1">
    <location>
        <begin position="194"/>
        <end position="216"/>
    </location>
</feature>
<sequence length="238" mass="27071">MKQSLQQFWHSFTHLPSAWLLCLQLLILILSMLSYENLPYRAVTWMLGVLVLLVIAKVIRQTPMFTILGLSFVAGAILFSSLIVLGLRYTWVYVTANLFEASAYFSAAYGLLRYMFHDRYLTKDELFAAGAVFTLLAWGFAFLYSVCQLWVPYSFSDPDLQAHQPWLDLIFLSFSVQSATGLSDVMPVSPLARMLAIIQMFVGVMYLALIVSRLIALHYISHLPKQNSAENQHRSPDE</sequence>
<keyword evidence="1" id="KW-1133">Transmembrane helix</keyword>
<dbReference type="RefSeq" id="WP_100534518.1">
    <property type="nucleotide sequence ID" value="NZ_CBDBYO010000003.1"/>
</dbReference>
<feature type="transmembrane region" description="Helical" evidence="1">
    <location>
        <begin position="12"/>
        <end position="33"/>
    </location>
</feature>
<evidence type="ECO:0000313" key="4">
    <source>
        <dbReference type="Proteomes" id="UP000243446"/>
    </source>
</evidence>
<protein>
    <submittedName>
        <fullName evidence="3">Ion channel</fullName>
    </submittedName>
</protein>
<name>A0A2H9YUW7_9GAMM</name>
<dbReference type="InterPro" id="IPR013099">
    <property type="entry name" value="K_chnl_dom"/>
</dbReference>
<dbReference type="Gene3D" id="1.10.287.70">
    <property type="match status" value="1"/>
</dbReference>
<feature type="transmembrane region" description="Helical" evidence="1">
    <location>
        <begin position="65"/>
        <end position="85"/>
    </location>
</feature>
<dbReference type="EMBL" id="PHRG01000001">
    <property type="protein sequence ID" value="PJO76439.1"/>
    <property type="molecule type" value="Genomic_DNA"/>
</dbReference>
<evidence type="ECO:0000313" key="3">
    <source>
        <dbReference type="EMBL" id="PJO76439.1"/>
    </source>
</evidence>
<evidence type="ECO:0000256" key="1">
    <source>
        <dbReference type="SAM" id="Phobius"/>
    </source>
</evidence>
<gene>
    <name evidence="3" type="ORF">CWI32_02030</name>
</gene>
<feature type="transmembrane region" description="Helical" evidence="1">
    <location>
        <begin position="39"/>
        <end position="58"/>
    </location>
</feature>
<evidence type="ECO:0000259" key="2">
    <source>
        <dbReference type="Pfam" id="PF07885"/>
    </source>
</evidence>
<keyword evidence="1" id="KW-0812">Transmembrane</keyword>